<dbReference type="InterPro" id="IPR039421">
    <property type="entry name" value="Type_1_exporter"/>
</dbReference>
<organism evidence="10 11">
    <name type="scientific">Actinoallomurus oryzae</name>
    <dbReference type="NCBI Taxonomy" id="502180"/>
    <lineage>
        <taxon>Bacteria</taxon>
        <taxon>Bacillati</taxon>
        <taxon>Actinomycetota</taxon>
        <taxon>Actinomycetes</taxon>
        <taxon>Streptosporangiales</taxon>
        <taxon>Thermomonosporaceae</taxon>
        <taxon>Actinoallomurus</taxon>
    </lineage>
</organism>
<dbReference type="Proteomes" id="UP001500503">
    <property type="component" value="Unassembled WGS sequence"/>
</dbReference>
<comment type="caution">
    <text evidence="10">The sequence shown here is derived from an EMBL/GenBank/DDBJ whole genome shotgun (WGS) entry which is preliminary data.</text>
</comment>
<name>A0ABP8PN49_9ACTN</name>
<evidence type="ECO:0000256" key="2">
    <source>
        <dbReference type="ARBA" id="ARBA00022692"/>
    </source>
</evidence>
<evidence type="ECO:0000259" key="9">
    <source>
        <dbReference type="PROSITE" id="PS50929"/>
    </source>
</evidence>
<dbReference type="Pfam" id="PF00664">
    <property type="entry name" value="ABC_membrane"/>
    <property type="match status" value="1"/>
</dbReference>
<evidence type="ECO:0000259" key="8">
    <source>
        <dbReference type="PROSITE" id="PS50893"/>
    </source>
</evidence>
<proteinExistence type="predicted"/>
<evidence type="ECO:0000256" key="1">
    <source>
        <dbReference type="ARBA" id="ARBA00004651"/>
    </source>
</evidence>
<dbReference type="InterPro" id="IPR003439">
    <property type="entry name" value="ABC_transporter-like_ATP-bd"/>
</dbReference>
<evidence type="ECO:0000256" key="7">
    <source>
        <dbReference type="SAM" id="Phobius"/>
    </source>
</evidence>
<dbReference type="Pfam" id="PF00005">
    <property type="entry name" value="ABC_tran"/>
    <property type="match status" value="1"/>
</dbReference>
<keyword evidence="3" id="KW-0547">Nucleotide-binding</keyword>
<keyword evidence="4 10" id="KW-0067">ATP-binding</keyword>
<reference evidence="11" key="1">
    <citation type="journal article" date="2019" name="Int. J. Syst. Evol. Microbiol.">
        <title>The Global Catalogue of Microorganisms (GCM) 10K type strain sequencing project: providing services to taxonomists for standard genome sequencing and annotation.</title>
        <authorList>
            <consortium name="The Broad Institute Genomics Platform"/>
            <consortium name="The Broad Institute Genome Sequencing Center for Infectious Disease"/>
            <person name="Wu L."/>
            <person name="Ma J."/>
        </authorList>
    </citation>
    <scope>NUCLEOTIDE SEQUENCE [LARGE SCALE GENOMIC DNA]</scope>
    <source>
        <strain evidence="11">JCM 17933</strain>
    </source>
</reference>
<sequence length="578" mass="59328">MNQREPLPVASGRRTLRSAGALLRPRVRAVVLALAILLAGTVAGLFVPPLVGGIVDLVAGHRGAGSITWPAVLLVAAALAQGALSAAGLAELARAGENALAELRERFLARALRLPLEQVERAGSGDLTSRVTGDVTVIAEAVRRAIPALIGSLLTIVSTLAGMAVLDWRFLPAALVAVPVQLHTARWYSRRAGPLYAEQRAAAGAQQHALLGTVDGAATIRALRLTDRHLDRVERRSRAAVDLSLRGVALQTRFYGRLHVGEYAGLCAVLAVGFVLVRQGSATVGGATAAALYFHGLFGPINMALALVDDAQAAAAGLRRLVGVADLPVPAEADATAAPADASVRARALGHAYVPGRPVLHDVTLDVAAGERVALVGASGAGKTTLAKLIAGVHRPGAGTVRVGGGPPVPGAHVVLVTQEVHVFAGTLADDLRLAAPDATDAELRAALDRVGALGWAEGLPEKLATRVGDGGHALTVAEAQQLAFARLVLADPRVVILDEATAEAGSAGARVLEASAEAALEGRTALVVAHRLTQAAAADRVVVLDAGRIAETGTHAELLATAGPYAALWSAWSRQRR</sequence>
<dbReference type="Gene3D" id="3.40.50.300">
    <property type="entry name" value="P-loop containing nucleotide triphosphate hydrolases"/>
    <property type="match status" value="1"/>
</dbReference>
<feature type="transmembrane region" description="Helical" evidence="7">
    <location>
        <begin position="148"/>
        <end position="171"/>
    </location>
</feature>
<evidence type="ECO:0000313" key="10">
    <source>
        <dbReference type="EMBL" id="GAA4489249.1"/>
    </source>
</evidence>
<dbReference type="EMBL" id="BAABHF010000015">
    <property type="protein sequence ID" value="GAA4489249.1"/>
    <property type="molecule type" value="Genomic_DNA"/>
</dbReference>
<dbReference type="SUPFAM" id="SSF90123">
    <property type="entry name" value="ABC transporter transmembrane region"/>
    <property type="match status" value="1"/>
</dbReference>
<evidence type="ECO:0000313" key="11">
    <source>
        <dbReference type="Proteomes" id="UP001500503"/>
    </source>
</evidence>
<feature type="domain" description="ABC transporter" evidence="8">
    <location>
        <begin position="344"/>
        <end position="572"/>
    </location>
</feature>
<keyword evidence="5 7" id="KW-1133">Transmembrane helix</keyword>
<keyword evidence="11" id="KW-1185">Reference proteome</keyword>
<feature type="transmembrane region" description="Helical" evidence="7">
    <location>
        <begin position="27"/>
        <end position="47"/>
    </location>
</feature>
<keyword evidence="2 7" id="KW-0812">Transmembrane</keyword>
<dbReference type="PANTHER" id="PTHR43394:SF1">
    <property type="entry name" value="ATP-BINDING CASSETTE SUB-FAMILY B MEMBER 10, MITOCHONDRIAL"/>
    <property type="match status" value="1"/>
</dbReference>
<evidence type="ECO:0000256" key="3">
    <source>
        <dbReference type="ARBA" id="ARBA00022741"/>
    </source>
</evidence>
<dbReference type="InterPro" id="IPR003593">
    <property type="entry name" value="AAA+_ATPase"/>
</dbReference>
<dbReference type="InterPro" id="IPR011527">
    <property type="entry name" value="ABC1_TM_dom"/>
</dbReference>
<dbReference type="SMART" id="SM00382">
    <property type="entry name" value="AAA"/>
    <property type="match status" value="1"/>
</dbReference>
<comment type="subcellular location">
    <subcellularLocation>
        <location evidence="1">Cell membrane</location>
        <topology evidence="1">Multi-pass membrane protein</topology>
    </subcellularLocation>
</comment>
<dbReference type="InterPro" id="IPR027417">
    <property type="entry name" value="P-loop_NTPase"/>
</dbReference>
<dbReference type="RefSeq" id="WP_345460453.1">
    <property type="nucleotide sequence ID" value="NZ_BAABHF010000015.1"/>
</dbReference>
<dbReference type="PANTHER" id="PTHR43394">
    <property type="entry name" value="ATP-DEPENDENT PERMEASE MDL1, MITOCHONDRIAL"/>
    <property type="match status" value="1"/>
</dbReference>
<evidence type="ECO:0000256" key="6">
    <source>
        <dbReference type="ARBA" id="ARBA00023136"/>
    </source>
</evidence>
<protein>
    <submittedName>
        <fullName evidence="10">ABC transporter ATP-binding protein</fullName>
    </submittedName>
</protein>
<dbReference type="PROSITE" id="PS50929">
    <property type="entry name" value="ABC_TM1F"/>
    <property type="match status" value="1"/>
</dbReference>
<feature type="domain" description="ABC transmembrane type-1" evidence="9">
    <location>
        <begin position="31"/>
        <end position="313"/>
    </location>
</feature>
<dbReference type="InterPro" id="IPR036640">
    <property type="entry name" value="ABC1_TM_sf"/>
</dbReference>
<dbReference type="PROSITE" id="PS50893">
    <property type="entry name" value="ABC_TRANSPORTER_2"/>
    <property type="match status" value="1"/>
</dbReference>
<dbReference type="CDD" id="cd07346">
    <property type="entry name" value="ABC_6TM_exporters"/>
    <property type="match status" value="1"/>
</dbReference>
<gene>
    <name evidence="10" type="ORF">GCM10023191_019740</name>
</gene>
<evidence type="ECO:0000256" key="4">
    <source>
        <dbReference type="ARBA" id="ARBA00022840"/>
    </source>
</evidence>
<accession>A0ABP8PN49</accession>
<dbReference type="GO" id="GO:0005524">
    <property type="term" value="F:ATP binding"/>
    <property type="evidence" value="ECO:0007669"/>
    <property type="project" value="UniProtKB-KW"/>
</dbReference>
<dbReference type="SUPFAM" id="SSF52540">
    <property type="entry name" value="P-loop containing nucleoside triphosphate hydrolases"/>
    <property type="match status" value="1"/>
</dbReference>
<feature type="transmembrane region" description="Helical" evidence="7">
    <location>
        <begin position="67"/>
        <end position="90"/>
    </location>
</feature>
<keyword evidence="6 7" id="KW-0472">Membrane</keyword>
<evidence type="ECO:0000256" key="5">
    <source>
        <dbReference type="ARBA" id="ARBA00022989"/>
    </source>
</evidence>
<dbReference type="Gene3D" id="1.20.1560.10">
    <property type="entry name" value="ABC transporter type 1, transmembrane domain"/>
    <property type="match status" value="1"/>
</dbReference>